<keyword evidence="3" id="KW-1185">Reference proteome</keyword>
<proteinExistence type="predicted"/>
<reference evidence="2 3" key="1">
    <citation type="journal article" date="2018" name="Sci. Rep.">
        <title>Genomic signatures of local adaptation to the degree of environmental predictability in rotifers.</title>
        <authorList>
            <person name="Franch-Gras L."/>
            <person name="Hahn C."/>
            <person name="Garcia-Roger E.M."/>
            <person name="Carmona M.J."/>
            <person name="Serra M."/>
            <person name="Gomez A."/>
        </authorList>
    </citation>
    <scope>NUCLEOTIDE SEQUENCE [LARGE SCALE GENOMIC DNA]</scope>
    <source>
        <strain evidence="2">HYR1</strain>
    </source>
</reference>
<gene>
    <name evidence="2" type="ORF">BpHYR1_040727</name>
</gene>
<dbReference type="EMBL" id="REGN01013864">
    <property type="protein sequence ID" value="RMZ93379.1"/>
    <property type="molecule type" value="Genomic_DNA"/>
</dbReference>
<name>A0A3M7P367_BRAPC</name>
<comment type="caution">
    <text evidence="2">The sequence shown here is derived from an EMBL/GenBank/DDBJ whole genome shotgun (WGS) entry which is preliminary data.</text>
</comment>
<feature type="compositionally biased region" description="Basic and acidic residues" evidence="1">
    <location>
        <begin position="41"/>
        <end position="62"/>
    </location>
</feature>
<evidence type="ECO:0000256" key="1">
    <source>
        <dbReference type="SAM" id="MobiDB-lite"/>
    </source>
</evidence>
<evidence type="ECO:0000313" key="2">
    <source>
        <dbReference type="EMBL" id="RMZ93379.1"/>
    </source>
</evidence>
<feature type="region of interest" description="Disordered" evidence="1">
    <location>
        <begin position="26"/>
        <end position="74"/>
    </location>
</feature>
<sequence>MDKTSQNQELLVENLLDELTNIEMTMEASSPERLPKKNKRLKTDSDTSPTTDKHCPDLDHSGQQKYKTRWKIQL</sequence>
<accession>A0A3M7P367</accession>
<protein>
    <submittedName>
        <fullName evidence="2">Uncharacterized protein</fullName>
    </submittedName>
</protein>
<dbReference type="Proteomes" id="UP000276133">
    <property type="component" value="Unassembled WGS sequence"/>
</dbReference>
<organism evidence="2 3">
    <name type="scientific">Brachionus plicatilis</name>
    <name type="common">Marine rotifer</name>
    <name type="synonym">Brachionus muelleri</name>
    <dbReference type="NCBI Taxonomy" id="10195"/>
    <lineage>
        <taxon>Eukaryota</taxon>
        <taxon>Metazoa</taxon>
        <taxon>Spiralia</taxon>
        <taxon>Gnathifera</taxon>
        <taxon>Rotifera</taxon>
        <taxon>Eurotatoria</taxon>
        <taxon>Monogononta</taxon>
        <taxon>Pseudotrocha</taxon>
        <taxon>Ploima</taxon>
        <taxon>Brachionidae</taxon>
        <taxon>Brachionus</taxon>
    </lineage>
</organism>
<evidence type="ECO:0000313" key="3">
    <source>
        <dbReference type="Proteomes" id="UP000276133"/>
    </source>
</evidence>
<dbReference type="AlphaFoldDB" id="A0A3M7P367"/>